<comment type="caution">
    <text evidence="1">The sequence shown here is derived from an EMBL/GenBank/DDBJ whole genome shotgun (WGS) entry which is preliminary data.</text>
</comment>
<dbReference type="EMBL" id="MHOK01000023">
    <property type="protein sequence ID" value="OGZ61432.1"/>
    <property type="molecule type" value="Genomic_DNA"/>
</dbReference>
<dbReference type="STRING" id="1802165.A3F94_00565"/>
<evidence type="ECO:0008006" key="3">
    <source>
        <dbReference type="Google" id="ProtNLM"/>
    </source>
</evidence>
<dbReference type="AlphaFoldDB" id="A0A1G2HG14"/>
<name>A0A1G2HG14_9BACT</name>
<evidence type="ECO:0000313" key="2">
    <source>
        <dbReference type="Proteomes" id="UP000176770"/>
    </source>
</evidence>
<proteinExistence type="predicted"/>
<reference evidence="1 2" key="1">
    <citation type="journal article" date="2016" name="Nat. Commun.">
        <title>Thousands of microbial genomes shed light on interconnected biogeochemical processes in an aquifer system.</title>
        <authorList>
            <person name="Anantharaman K."/>
            <person name="Brown C.T."/>
            <person name="Hug L.A."/>
            <person name="Sharon I."/>
            <person name="Castelle C.J."/>
            <person name="Probst A.J."/>
            <person name="Thomas B.C."/>
            <person name="Singh A."/>
            <person name="Wilkins M.J."/>
            <person name="Karaoz U."/>
            <person name="Brodie E.L."/>
            <person name="Williams K.H."/>
            <person name="Hubbard S.S."/>
            <person name="Banfield J.F."/>
        </authorList>
    </citation>
    <scope>NUCLEOTIDE SEQUENCE [LARGE SCALE GENOMIC DNA]</scope>
</reference>
<accession>A0A1G2HG14</accession>
<evidence type="ECO:0000313" key="1">
    <source>
        <dbReference type="EMBL" id="OGZ61432.1"/>
    </source>
</evidence>
<organism evidence="1 2">
    <name type="scientific">Candidatus Spechtbacteria bacterium RIFCSPLOWO2_12_FULL_38_22</name>
    <dbReference type="NCBI Taxonomy" id="1802165"/>
    <lineage>
        <taxon>Bacteria</taxon>
        <taxon>Candidatus Spechtiibacteriota</taxon>
    </lineage>
</organism>
<protein>
    <recommendedName>
        <fullName evidence="3">Peptidase M6-like domain-containing protein</fullName>
    </recommendedName>
</protein>
<sequence length="581" mass="66786">MVIKIRKFYIVYITLFSALFLILVLNVNPAYAATQFFVDPAYDKLHRSSIGASQLYSGNKVEFYIEDSYLSTLGGFSRDRLDEDIEALSDTFDNQIYNTLTRIFGLEWTPGIDNNPKLTVLLVQMKEGIGGFFRTEDELAPRNAPTSNEREMVYLNIDYIKERQRVASFLAHEFQHVINYNQKNRLKRVSDEVWFNEMLSEVAPTMVGLDVQYKSSNLETRVSQFLEEPGDPLLLWQGKTSDYGVVSILGQYLYDNYGSQFFTILGQTPKTGMEAINEALLNLGKKEKFSDVFKNWAITVLLNNCLVIPEDVYCYKNPNLSTDNLKLGFNRISDSGDEISNTDSIYPWQGQWFKYERGLEEVRPDDHVFVLEFSALEKVEFTLPYVVFPKTGTPQVFTASLKNNTTKIYVEDFGFKVSEIVIIPLNVSSELNNPRVFTTHAYLSKTIPQDAVNSNPDDTPQESVPTMTVLNTDIKEGALIRAQGDTRVYITKGSYKRWIQSVEIMNMYGHLRWEDIIEVSQDTLNKYVNSNVVRFANDPSVYSVTSNNTKQWIKTEQEFTALGYSFGMVYEINEREFNFYK</sequence>
<dbReference type="Proteomes" id="UP000176770">
    <property type="component" value="Unassembled WGS sequence"/>
</dbReference>
<gene>
    <name evidence="1" type="ORF">A3F94_00565</name>
</gene>